<dbReference type="Proteomes" id="UP000466997">
    <property type="component" value="Chromosome"/>
</dbReference>
<dbReference type="GO" id="GO:0016491">
    <property type="term" value="F:oxidoreductase activity"/>
    <property type="evidence" value="ECO:0007669"/>
    <property type="project" value="UniProtKB-KW"/>
</dbReference>
<organism evidence="3 4">
    <name type="scientific">Mycobacterium novum</name>
    <dbReference type="NCBI Taxonomy" id="2492438"/>
    <lineage>
        <taxon>Bacteria</taxon>
        <taxon>Bacillati</taxon>
        <taxon>Actinomycetota</taxon>
        <taxon>Actinomycetes</taxon>
        <taxon>Mycobacteriales</taxon>
        <taxon>Mycobacteriaceae</taxon>
        <taxon>Mycobacterium</taxon>
    </lineage>
</organism>
<dbReference type="PANTHER" id="PTHR43669">
    <property type="entry name" value="5-KETO-D-GLUCONATE 5-REDUCTASE"/>
    <property type="match status" value="1"/>
</dbReference>
<protein>
    <recommendedName>
        <fullName evidence="5">Short-chain dehydrogenase</fullName>
    </recommendedName>
</protein>
<name>A0A7I7JMR8_9MYCO</name>
<gene>
    <name evidence="3" type="ORF">MNVM_17200</name>
</gene>
<sequence length="210" mass="22062">MIEAPQVTSEDRAHPPRAVMITTEASGIAQAAAAQLAAHGHLVLIGSRQPDCAERFAAQLRQSGRSAFAARLDFADPRTIDRFLATAEYLIGTPDVLITDFGLSAERTWVGAQILATQVIPAMIANGPGDVVLVSPELVGRADAARRREFDAWAAALDAEFVGTQVRASTVRSAPAGGVTCAEDAGRLVASMITGPRLRLVELLTPALPA</sequence>
<keyword evidence="4" id="KW-1185">Reference proteome</keyword>
<dbReference type="InterPro" id="IPR002347">
    <property type="entry name" value="SDR_fam"/>
</dbReference>
<accession>A0A7I7JMR8</accession>
<proteinExistence type="inferred from homology"/>
<dbReference type="InterPro" id="IPR036291">
    <property type="entry name" value="NAD(P)-bd_dom_sf"/>
</dbReference>
<dbReference type="Gene3D" id="3.40.50.720">
    <property type="entry name" value="NAD(P)-binding Rossmann-like Domain"/>
    <property type="match status" value="1"/>
</dbReference>
<evidence type="ECO:0000256" key="2">
    <source>
        <dbReference type="ARBA" id="ARBA00023002"/>
    </source>
</evidence>
<dbReference type="SUPFAM" id="SSF51735">
    <property type="entry name" value="NAD(P)-binding Rossmann-fold domains"/>
    <property type="match status" value="1"/>
</dbReference>
<keyword evidence="2" id="KW-0560">Oxidoreductase</keyword>
<dbReference type="KEGG" id="mnm:MNVM_17200"/>
<reference evidence="3 4" key="1">
    <citation type="journal article" date="2019" name="Emerg. Microbes Infect.">
        <title>Comprehensive subspecies identification of 175 nontuberculous mycobacteria species based on 7547 genomic profiles.</title>
        <authorList>
            <person name="Matsumoto Y."/>
            <person name="Kinjo T."/>
            <person name="Motooka D."/>
            <person name="Nabeya D."/>
            <person name="Jung N."/>
            <person name="Uechi K."/>
            <person name="Horii T."/>
            <person name="Iida T."/>
            <person name="Fujita J."/>
            <person name="Nakamura S."/>
        </authorList>
    </citation>
    <scope>NUCLEOTIDE SEQUENCE [LARGE SCALE GENOMIC DNA]</scope>
    <source>
        <strain evidence="3 4">JCM 6391</strain>
    </source>
</reference>
<evidence type="ECO:0008006" key="5">
    <source>
        <dbReference type="Google" id="ProtNLM"/>
    </source>
</evidence>
<evidence type="ECO:0000313" key="3">
    <source>
        <dbReference type="EMBL" id="BBX12639.1"/>
    </source>
</evidence>
<evidence type="ECO:0000313" key="4">
    <source>
        <dbReference type="Proteomes" id="UP000466997"/>
    </source>
</evidence>
<dbReference type="PANTHER" id="PTHR43669:SF3">
    <property type="entry name" value="ALCOHOL DEHYDROGENASE, PUTATIVE (AFU_ORTHOLOGUE AFUA_3G03445)-RELATED"/>
    <property type="match status" value="1"/>
</dbReference>
<dbReference type="RefSeq" id="WP_013827048.1">
    <property type="nucleotide sequence ID" value="NZ_AP022562.1"/>
</dbReference>
<dbReference type="AlphaFoldDB" id="A0A7I7JMR8"/>
<dbReference type="EMBL" id="AP022562">
    <property type="protein sequence ID" value="BBX12639.1"/>
    <property type="molecule type" value="Genomic_DNA"/>
</dbReference>
<dbReference type="Pfam" id="PF00106">
    <property type="entry name" value="adh_short"/>
    <property type="match status" value="1"/>
</dbReference>
<comment type="similarity">
    <text evidence="1">Belongs to the short-chain dehydrogenases/reductases (SDR) family.</text>
</comment>
<evidence type="ECO:0000256" key="1">
    <source>
        <dbReference type="ARBA" id="ARBA00006484"/>
    </source>
</evidence>